<dbReference type="Gene3D" id="3.30.420.80">
    <property type="entry name" value="Ribosomal protein S11"/>
    <property type="match status" value="1"/>
</dbReference>
<dbReference type="InterPro" id="IPR019981">
    <property type="entry name" value="Ribosomal_uS11_bac-type"/>
</dbReference>
<proteinExistence type="inferred from homology"/>
<dbReference type="EMBL" id="MHCR01000010">
    <property type="protein sequence ID" value="OGY25736.1"/>
    <property type="molecule type" value="Genomic_DNA"/>
</dbReference>
<evidence type="ECO:0000256" key="7">
    <source>
        <dbReference type="HAMAP-Rule" id="MF_01310"/>
    </source>
</evidence>
<keyword evidence="3 7" id="KW-0694">RNA-binding</keyword>
<evidence type="ECO:0000256" key="1">
    <source>
        <dbReference type="ARBA" id="ARBA00006194"/>
    </source>
</evidence>
<comment type="similarity">
    <text evidence="1 7 8">Belongs to the universal ribosomal protein uS11 family.</text>
</comment>
<evidence type="ECO:0000256" key="4">
    <source>
        <dbReference type="ARBA" id="ARBA00022980"/>
    </source>
</evidence>
<protein>
    <recommendedName>
        <fullName evidence="6 7">Small ribosomal subunit protein uS11</fullName>
    </recommendedName>
</protein>
<sequence length="126" mass="13388">MAVAKKKQLKKEITRGRVYINASFNNTIVSITDSLGDSIVWGSSGAAGFKGARKSTPFAATTAAETAAKKALEKGVKEVEVFVRGPGSGRDAAIRAIKNSGIQIVAIADITPMPHNGPRPRKRRRV</sequence>
<organism evidence="9 10">
    <name type="scientific">Candidatus Woykebacteria bacterium RBG_16_39_9b</name>
    <dbReference type="NCBI Taxonomy" id="1802595"/>
    <lineage>
        <taxon>Bacteria</taxon>
        <taxon>Candidatus Woykeibacteriota</taxon>
    </lineage>
</organism>
<dbReference type="FunFam" id="3.30.420.80:FF:000010">
    <property type="entry name" value="30S ribosomal protein S11"/>
    <property type="match status" value="1"/>
</dbReference>
<dbReference type="GO" id="GO:1990904">
    <property type="term" value="C:ribonucleoprotein complex"/>
    <property type="evidence" value="ECO:0007669"/>
    <property type="project" value="UniProtKB-KW"/>
</dbReference>
<evidence type="ECO:0000313" key="9">
    <source>
        <dbReference type="EMBL" id="OGY25736.1"/>
    </source>
</evidence>
<dbReference type="STRING" id="1802595.A2134_02745"/>
<dbReference type="HAMAP" id="MF_01310">
    <property type="entry name" value="Ribosomal_uS11"/>
    <property type="match status" value="1"/>
</dbReference>
<dbReference type="NCBIfam" id="TIGR03632">
    <property type="entry name" value="uS11_bact"/>
    <property type="match status" value="1"/>
</dbReference>
<evidence type="ECO:0000256" key="6">
    <source>
        <dbReference type="ARBA" id="ARBA00035160"/>
    </source>
</evidence>
<dbReference type="Pfam" id="PF00411">
    <property type="entry name" value="Ribosomal_S11"/>
    <property type="match status" value="1"/>
</dbReference>
<dbReference type="PROSITE" id="PS00054">
    <property type="entry name" value="RIBOSOMAL_S11"/>
    <property type="match status" value="1"/>
</dbReference>
<dbReference type="PANTHER" id="PTHR11759">
    <property type="entry name" value="40S RIBOSOMAL PROTEIN S14/30S RIBOSOMAL PROTEIN S11"/>
    <property type="match status" value="1"/>
</dbReference>
<dbReference type="InterPro" id="IPR001971">
    <property type="entry name" value="Ribosomal_uS11"/>
</dbReference>
<reference evidence="9 10" key="1">
    <citation type="journal article" date="2016" name="Nat. Commun.">
        <title>Thousands of microbial genomes shed light on interconnected biogeochemical processes in an aquifer system.</title>
        <authorList>
            <person name="Anantharaman K."/>
            <person name="Brown C.T."/>
            <person name="Hug L.A."/>
            <person name="Sharon I."/>
            <person name="Castelle C.J."/>
            <person name="Probst A.J."/>
            <person name="Thomas B.C."/>
            <person name="Singh A."/>
            <person name="Wilkins M.J."/>
            <person name="Karaoz U."/>
            <person name="Brodie E.L."/>
            <person name="Williams K.H."/>
            <person name="Hubbard S.S."/>
            <person name="Banfield J.F."/>
        </authorList>
    </citation>
    <scope>NUCLEOTIDE SEQUENCE [LARGE SCALE GENOMIC DNA]</scope>
</reference>
<evidence type="ECO:0000256" key="2">
    <source>
        <dbReference type="ARBA" id="ARBA00022730"/>
    </source>
</evidence>
<dbReference type="Proteomes" id="UP000178162">
    <property type="component" value="Unassembled WGS sequence"/>
</dbReference>
<keyword evidence="4 7" id="KW-0689">Ribosomal protein</keyword>
<dbReference type="GO" id="GO:0005840">
    <property type="term" value="C:ribosome"/>
    <property type="evidence" value="ECO:0007669"/>
    <property type="project" value="UniProtKB-KW"/>
</dbReference>
<dbReference type="AlphaFoldDB" id="A0A1G1WDG5"/>
<gene>
    <name evidence="7" type="primary">rpsK</name>
    <name evidence="9" type="ORF">A2134_02745</name>
</gene>
<evidence type="ECO:0000256" key="8">
    <source>
        <dbReference type="RuleBase" id="RU003629"/>
    </source>
</evidence>
<comment type="caution">
    <text evidence="9">The sequence shown here is derived from an EMBL/GenBank/DDBJ whole genome shotgun (WGS) entry which is preliminary data.</text>
</comment>
<accession>A0A1G1WDG5</accession>
<dbReference type="GO" id="GO:0006412">
    <property type="term" value="P:translation"/>
    <property type="evidence" value="ECO:0007669"/>
    <property type="project" value="UniProtKB-UniRule"/>
</dbReference>
<evidence type="ECO:0000256" key="5">
    <source>
        <dbReference type="ARBA" id="ARBA00023274"/>
    </source>
</evidence>
<name>A0A1G1WDG5_9BACT</name>
<dbReference type="InterPro" id="IPR036967">
    <property type="entry name" value="Ribosomal_uS11_sf"/>
</dbReference>
<comment type="subunit">
    <text evidence="7">Part of the 30S ribosomal subunit. Interacts with proteins S7 and S18. Binds to IF-3.</text>
</comment>
<evidence type="ECO:0000256" key="3">
    <source>
        <dbReference type="ARBA" id="ARBA00022884"/>
    </source>
</evidence>
<comment type="function">
    <text evidence="7">Located on the platform of the 30S subunit, it bridges several disparate RNA helices of the 16S rRNA. Forms part of the Shine-Dalgarno cleft in the 70S ribosome.</text>
</comment>
<dbReference type="InterPro" id="IPR018102">
    <property type="entry name" value="Ribosomal_uS11_CS"/>
</dbReference>
<dbReference type="NCBIfam" id="NF003698">
    <property type="entry name" value="PRK05309.1"/>
    <property type="match status" value="1"/>
</dbReference>
<dbReference type="GO" id="GO:0003735">
    <property type="term" value="F:structural constituent of ribosome"/>
    <property type="evidence" value="ECO:0007669"/>
    <property type="project" value="InterPro"/>
</dbReference>
<dbReference type="PIRSF" id="PIRSF002131">
    <property type="entry name" value="Ribosomal_S11"/>
    <property type="match status" value="1"/>
</dbReference>
<evidence type="ECO:0000313" key="10">
    <source>
        <dbReference type="Proteomes" id="UP000178162"/>
    </source>
</evidence>
<dbReference type="SUPFAM" id="SSF53137">
    <property type="entry name" value="Translational machinery components"/>
    <property type="match status" value="1"/>
</dbReference>
<dbReference type="GO" id="GO:0019843">
    <property type="term" value="F:rRNA binding"/>
    <property type="evidence" value="ECO:0007669"/>
    <property type="project" value="UniProtKB-UniRule"/>
</dbReference>
<keyword evidence="5 7" id="KW-0687">Ribonucleoprotein</keyword>
<keyword evidence="2 7" id="KW-0699">rRNA-binding</keyword>